<evidence type="ECO:0000313" key="3">
    <source>
        <dbReference type="Proteomes" id="UP000018211"/>
    </source>
</evidence>
<dbReference type="InterPro" id="IPR050678">
    <property type="entry name" value="DNA_Partitioning_ATPase"/>
</dbReference>
<protein>
    <submittedName>
        <fullName evidence="2">Partitioning protein A</fullName>
    </submittedName>
</protein>
<dbReference type="SUPFAM" id="SSF52540">
    <property type="entry name" value="P-loop containing nucleoside triphosphate hydrolases"/>
    <property type="match status" value="1"/>
</dbReference>
<dbReference type="InterPro" id="IPR025669">
    <property type="entry name" value="AAA_dom"/>
</dbReference>
<name>A0AAV2VHR6_9VIBR</name>
<dbReference type="Pfam" id="PF13614">
    <property type="entry name" value="AAA_31"/>
    <property type="match status" value="1"/>
</dbReference>
<dbReference type="PANTHER" id="PTHR13696:SF52">
    <property type="entry name" value="PARA FAMILY PROTEIN CT_582"/>
    <property type="match status" value="1"/>
</dbReference>
<dbReference type="EMBL" id="CAOF01000008">
    <property type="protein sequence ID" value="CCO44177.1"/>
    <property type="molecule type" value="Genomic_DNA"/>
</dbReference>
<sequence>MNRDETEAHFLALREAGRNYLATSKHSLNKSERTYRKGEVHDFFGIDPRTTKSYASRLGISDITELTLSQMRAIRNCLPDNLRVAPKFLRGDKRHCQVIAVQNQKGGVGKSTSSLNIASGLATEYHQDYRIGVIDLDAQHNASSFWVRDLSLDEHISAGELILGEYKLDEGETEKEFISSCFLQTQIENLRILPASQLHRSYEFKFHEQRMQGDPQAPYRRLKHIIDTVADEFDVIIIDTPPSSGFLTLNAYFAATSVIFPVCFNEIDVEATSSYFDFIPSLWKMMADLGHEGYDFCKVLVCNYDEHSSSELLIKNRFIEQFGYFTYGTEFIKSEAIRVCNNLNCTIFEMSASQYPKTKKSFNRCKQNVSQVLSGIHHDLVSSWERKLREV</sequence>
<gene>
    <name evidence="2" type="ORF">VIBNISOn1_1050003</name>
</gene>
<comment type="caution">
    <text evidence="2">The sequence shown here is derived from an EMBL/GenBank/DDBJ whole genome shotgun (WGS) entry which is preliminary data.</text>
</comment>
<dbReference type="CDD" id="cd02042">
    <property type="entry name" value="ParAB_family"/>
    <property type="match status" value="1"/>
</dbReference>
<dbReference type="InterPro" id="IPR027417">
    <property type="entry name" value="P-loop_NTPase"/>
</dbReference>
<dbReference type="AlphaFoldDB" id="A0AAV2VHR6"/>
<dbReference type="Gene3D" id="3.40.50.300">
    <property type="entry name" value="P-loop containing nucleotide triphosphate hydrolases"/>
    <property type="match status" value="1"/>
</dbReference>
<dbReference type="PANTHER" id="PTHR13696">
    <property type="entry name" value="P-LOOP CONTAINING NUCLEOSIDE TRIPHOSPHATE HYDROLASE"/>
    <property type="match status" value="1"/>
</dbReference>
<dbReference type="RefSeq" id="WP_022610108.1">
    <property type="nucleotide sequence ID" value="NZ_LK391965.1"/>
</dbReference>
<evidence type="ECO:0000259" key="1">
    <source>
        <dbReference type="Pfam" id="PF13614"/>
    </source>
</evidence>
<evidence type="ECO:0000313" key="2">
    <source>
        <dbReference type="EMBL" id="CCO44177.1"/>
    </source>
</evidence>
<organism evidence="2 3">
    <name type="scientific">Vibrio nigripulchritudo SOn1</name>
    <dbReference type="NCBI Taxonomy" id="1238450"/>
    <lineage>
        <taxon>Bacteria</taxon>
        <taxon>Pseudomonadati</taxon>
        <taxon>Pseudomonadota</taxon>
        <taxon>Gammaproteobacteria</taxon>
        <taxon>Vibrionales</taxon>
        <taxon>Vibrionaceae</taxon>
        <taxon>Vibrio</taxon>
    </lineage>
</organism>
<reference evidence="2 3" key="1">
    <citation type="journal article" date="2013" name="ISME J.">
        <title>Comparative genomics of pathogenic lineages of Vibrio nigripulchritudo identifies virulence-associated traits.</title>
        <authorList>
            <person name="Goudenege D."/>
            <person name="Labreuche Y."/>
            <person name="Krin E."/>
            <person name="Ansquer D."/>
            <person name="Mangenot S."/>
            <person name="Calteau A."/>
            <person name="Medigue C."/>
            <person name="Mazel D."/>
            <person name="Polz M.F."/>
            <person name="Le Roux F."/>
        </authorList>
    </citation>
    <scope>NUCLEOTIDE SEQUENCE [LARGE SCALE GENOMIC DNA]</scope>
    <source>
        <strain evidence="2 3">SOn1</strain>
    </source>
</reference>
<dbReference type="Proteomes" id="UP000018211">
    <property type="component" value="Unassembled WGS sequence"/>
</dbReference>
<accession>A0AAV2VHR6</accession>
<feature type="domain" description="AAA" evidence="1">
    <location>
        <begin position="97"/>
        <end position="277"/>
    </location>
</feature>
<proteinExistence type="predicted"/>